<keyword evidence="2" id="KW-1185">Reference proteome</keyword>
<dbReference type="EMBL" id="CACVKT020004121">
    <property type="protein sequence ID" value="CAC5388049.1"/>
    <property type="molecule type" value="Genomic_DNA"/>
</dbReference>
<organism evidence="1 2">
    <name type="scientific">Mytilus coruscus</name>
    <name type="common">Sea mussel</name>
    <dbReference type="NCBI Taxonomy" id="42192"/>
    <lineage>
        <taxon>Eukaryota</taxon>
        <taxon>Metazoa</taxon>
        <taxon>Spiralia</taxon>
        <taxon>Lophotrochozoa</taxon>
        <taxon>Mollusca</taxon>
        <taxon>Bivalvia</taxon>
        <taxon>Autobranchia</taxon>
        <taxon>Pteriomorphia</taxon>
        <taxon>Mytilida</taxon>
        <taxon>Mytiloidea</taxon>
        <taxon>Mytilidae</taxon>
        <taxon>Mytilinae</taxon>
        <taxon>Mytilus</taxon>
    </lineage>
</organism>
<proteinExistence type="predicted"/>
<gene>
    <name evidence="1" type="ORF">MCOR_23334</name>
</gene>
<evidence type="ECO:0008006" key="3">
    <source>
        <dbReference type="Google" id="ProtNLM"/>
    </source>
</evidence>
<sequence length="586" mass="65578">MEPSEPDLRCSIGTFHSSDCGPYSRYPQEKTIVKLFSCRKDITNHLRALKLAVGGVGGLAIKSPVDIGSEADLLCRRVGLFTTNSSLTVCPFHRYKLGIDFRQIKQCTYPDHTGKGKTFRGVSSIHSQHILEEYGVLLPVGTELSVAEFAEDQGQFYKLGEEQVFKNTVTLQPQDKGATLFGNSQSCTDDAVVDSDFQSINISSSQPLSQISSWSEENIDTVLTDLNDAIDVLGHGKISPIKYRVRRDLDLLHPSSLRTVKRKAGETINLFLDGEYIFTRVTAANSRTVHAIDEARKHATKAGMSVPSKETAKRQKMDREKLDHVLDFFFDPTFHQHRTYVHVMDGVKQDWYSVACMLQHVLLALKKQQPTVTTAFLRSDNAGCYHYSNLWHAVPAISEETDFKVPCKDTGNILAAREKQPSEESQSEVNLTCPEPNCNTVLHSYSELNDHCFVGIHHYMSTFDGIKMKWRDMCLDIDTTSSKTKQSTLSAGKSLPERCFDEGESSGNKANPVNVSRNMRVCHDGEGMKMFTPKDYLQPSQITSYFSRLVVLSRAPATDVVEDDIDSTIAMIYQAEALEELVNIFV</sequence>
<reference evidence="1 2" key="1">
    <citation type="submission" date="2020-06" db="EMBL/GenBank/DDBJ databases">
        <authorList>
            <person name="Li R."/>
            <person name="Bekaert M."/>
        </authorList>
    </citation>
    <scope>NUCLEOTIDE SEQUENCE [LARGE SCALE GENOMIC DNA]</scope>
    <source>
        <strain evidence="2">wild</strain>
    </source>
</reference>
<name>A0A6J8BZ46_MYTCO</name>
<evidence type="ECO:0000313" key="2">
    <source>
        <dbReference type="Proteomes" id="UP000507470"/>
    </source>
</evidence>
<accession>A0A6J8BZ46</accession>
<protein>
    <recommendedName>
        <fullName evidence="3">C2H2-type domain-containing protein</fullName>
    </recommendedName>
</protein>
<dbReference type="OrthoDB" id="6152955at2759"/>
<evidence type="ECO:0000313" key="1">
    <source>
        <dbReference type="EMBL" id="CAC5388049.1"/>
    </source>
</evidence>
<dbReference type="Proteomes" id="UP000507470">
    <property type="component" value="Unassembled WGS sequence"/>
</dbReference>
<dbReference type="AlphaFoldDB" id="A0A6J8BZ46"/>